<dbReference type="AlphaFoldDB" id="A0A6A6I3Q0"/>
<dbReference type="PANTHER" id="PTHR42085">
    <property type="entry name" value="F-BOX DOMAIN-CONTAINING PROTEIN"/>
    <property type="match status" value="1"/>
</dbReference>
<protein>
    <recommendedName>
        <fullName evidence="3">F-box domain-containing protein</fullName>
    </recommendedName>
</protein>
<sequence>MARDDPSIPPPGDRCVFLSLPAELRYIVYEYALTEERGLICVASADSALPLKLYFSQENGRDCRAAEANQLKSVCRQLYRETRGLAPGLNDLAFRSGDAMSGIELFEHFVQSCPEAAKTIKEDSHLPGGGYEGLHAGYY</sequence>
<organism evidence="1 2">
    <name type="scientific">Trematosphaeria pertusa</name>
    <dbReference type="NCBI Taxonomy" id="390896"/>
    <lineage>
        <taxon>Eukaryota</taxon>
        <taxon>Fungi</taxon>
        <taxon>Dikarya</taxon>
        <taxon>Ascomycota</taxon>
        <taxon>Pezizomycotina</taxon>
        <taxon>Dothideomycetes</taxon>
        <taxon>Pleosporomycetidae</taxon>
        <taxon>Pleosporales</taxon>
        <taxon>Massarineae</taxon>
        <taxon>Trematosphaeriaceae</taxon>
        <taxon>Trematosphaeria</taxon>
    </lineage>
</organism>
<evidence type="ECO:0000313" key="1">
    <source>
        <dbReference type="EMBL" id="KAF2244799.1"/>
    </source>
</evidence>
<accession>A0A6A6I3Q0</accession>
<evidence type="ECO:0000313" key="2">
    <source>
        <dbReference type="Proteomes" id="UP000800094"/>
    </source>
</evidence>
<dbReference type="Proteomes" id="UP000800094">
    <property type="component" value="Unassembled WGS sequence"/>
</dbReference>
<name>A0A6A6I3Q0_9PLEO</name>
<dbReference type="PANTHER" id="PTHR42085:SF1">
    <property type="entry name" value="F-BOX DOMAIN-CONTAINING PROTEIN"/>
    <property type="match status" value="1"/>
</dbReference>
<dbReference type="EMBL" id="ML987202">
    <property type="protein sequence ID" value="KAF2244799.1"/>
    <property type="molecule type" value="Genomic_DNA"/>
</dbReference>
<gene>
    <name evidence="1" type="ORF">BU26DRAFT_86821</name>
</gene>
<keyword evidence="2" id="KW-1185">Reference proteome</keyword>
<evidence type="ECO:0008006" key="3">
    <source>
        <dbReference type="Google" id="ProtNLM"/>
    </source>
</evidence>
<proteinExistence type="predicted"/>
<dbReference type="InterPro" id="IPR038883">
    <property type="entry name" value="AN11006-like"/>
</dbReference>
<dbReference type="OrthoDB" id="3800235at2759"/>
<dbReference type="GeneID" id="54589753"/>
<reference evidence="1" key="1">
    <citation type="journal article" date="2020" name="Stud. Mycol.">
        <title>101 Dothideomycetes genomes: a test case for predicting lifestyles and emergence of pathogens.</title>
        <authorList>
            <person name="Haridas S."/>
            <person name="Albert R."/>
            <person name="Binder M."/>
            <person name="Bloem J."/>
            <person name="Labutti K."/>
            <person name="Salamov A."/>
            <person name="Andreopoulos B."/>
            <person name="Baker S."/>
            <person name="Barry K."/>
            <person name="Bills G."/>
            <person name="Bluhm B."/>
            <person name="Cannon C."/>
            <person name="Castanera R."/>
            <person name="Culley D."/>
            <person name="Daum C."/>
            <person name="Ezra D."/>
            <person name="Gonzalez J."/>
            <person name="Henrissat B."/>
            <person name="Kuo A."/>
            <person name="Liang C."/>
            <person name="Lipzen A."/>
            <person name="Lutzoni F."/>
            <person name="Magnuson J."/>
            <person name="Mondo S."/>
            <person name="Nolan M."/>
            <person name="Ohm R."/>
            <person name="Pangilinan J."/>
            <person name="Park H.-J."/>
            <person name="Ramirez L."/>
            <person name="Alfaro M."/>
            <person name="Sun H."/>
            <person name="Tritt A."/>
            <person name="Yoshinaga Y."/>
            <person name="Zwiers L.-H."/>
            <person name="Turgeon B."/>
            <person name="Goodwin S."/>
            <person name="Spatafora J."/>
            <person name="Crous P."/>
            <person name="Grigoriev I."/>
        </authorList>
    </citation>
    <scope>NUCLEOTIDE SEQUENCE</scope>
    <source>
        <strain evidence="1">CBS 122368</strain>
    </source>
</reference>
<dbReference type="RefSeq" id="XP_033679803.1">
    <property type="nucleotide sequence ID" value="XM_033836423.1"/>
</dbReference>